<sequence>MDAGPGFEDITYEKCTCPSWTPECVAKQRLSDQKPAEAVRLASLEPPQSCFISNMIPFIMKNNAYITSGIFPVLLHHIVSSDSSTRSKLTPWDYPNWVIPLKTAFACLNTLYTAPHSFVPAARPVIQELRSRLPKIVDVIWNDHDLLKTPGSPPDSIREAVASFFGICSADKNSKTILYGGKSLELLLTCLLEMTCPYWPTKLDFINSIDYFFNTKLTPFQMKFPIPRDILSRIFKIYPPQYIAAKFTFWLQNEELIDDALNTTLLPMVRFTHLSMEAGNTTWPRTFTASGVHIPLIRAIRRQLIYGGDPWRDSTHSSQFGLAVMTPVITSAIPYEVFTDLLSKTPFIEVTARAWYLGATSPTIPPSDMVKMDWASCLGTLRCWLKGGFTDAHKRSTPALIDAARVAIELAYAPSLFWVPKKSPLVPGPSAEWRKIFSILGITEVTIRERHKLMRKCCNIDCPHRTAGKKSEKKYTCSHCETVVYCDRTCQKADWRKHKKTCDPSSFATVDSISNLYENKI</sequence>
<evidence type="ECO:0000259" key="5">
    <source>
        <dbReference type="PROSITE" id="PS50865"/>
    </source>
</evidence>
<evidence type="ECO:0000313" key="7">
    <source>
        <dbReference type="Proteomes" id="UP000807306"/>
    </source>
</evidence>
<name>A0A9P6EL68_9AGAR</name>
<organism evidence="6 7">
    <name type="scientific">Crepidotus variabilis</name>
    <dbReference type="NCBI Taxonomy" id="179855"/>
    <lineage>
        <taxon>Eukaryota</taxon>
        <taxon>Fungi</taxon>
        <taxon>Dikarya</taxon>
        <taxon>Basidiomycota</taxon>
        <taxon>Agaricomycotina</taxon>
        <taxon>Agaricomycetes</taxon>
        <taxon>Agaricomycetidae</taxon>
        <taxon>Agaricales</taxon>
        <taxon>Agaricineae</taxon>
        <taxon>Crepidotaceae</taxon>
        <taxon>Crepidotus</taxon>
    </lineage>
</organism>
<keyword evidence="2 4" id="KW-0863">Zinc-finger</keyword>
<protein>
    <recommendedName>
        <fullName evidence="5">MYND-type domain-containing protein</fullName>
    </recommendedName>
</protein>
<dbReference type="AlphaFoldDB" id="A0A9P6EL68"/>
<evidence type="ECO:0000256" key="4">
    <source>
        <dbReference type="PROSITE-ProRule" id="PRU00134"/>
    </source>
</evidence>
<proteinExistence type="predicted"/>
<dbReference type="EMBL" id="MU157837">
    <property type="protein sequence ID" value="KAF9530939.1"/>
    <property type="molecule type" value="Genomic_DNA"/>
</dbReference>
<dbReference type="SUPFAM" id="SSF144232">
    <property type="entry name" value="HIT/MYND zinc finger-like"/>
    <property type="match status" value="1"/>
</dbReference>
<keyword evidence="1" id="KW-0479">Metal-binding</keyword>
<evidence type="ECO:0000256" key="1">
    <source>
        <dbReference type="ARBA" id="ARBA00022723"/>
    </source>
</evidence>
<keyword evidence="7" id="KW-1185">Reference proteome</keyword>
<keyword evidence="3" id="KW-0862">Zinc</keyword>
<evidence type="ECO:0000313" key="6">
    <source>
        <dbReference type="EMBL" id="KAF9530939.1"/>
    </source>
</evidence>
<dbReference type="PROSITE" id="PS50865">
    <property type="entry name" value="ZF_MYND_2"/>
    <property type="match status" value="1"/>
</dbReference>
<gene>
    <name evidence="6" type="ORF">CPB83DRAFT_849903</name>
</gene>
<dbReference type="OrthoDB" id="2945538at2759"/>
<reference evidence="6" key="1">
    <citation type="submission" date="2020-11" db="EMBL/GenBank/DDBJ databases">
        <authorList>
            <consortium name="DOE Joint Genome Institute"/>
            <person name="Ahrendt S."/>
            <person name="Riley R."/>
            <person name="Andreopoulos W."/>
            <person name="Labutti K."/>
            <person name="Pangilinan J."/>
            <person name="Ruiz-Duenas F.J."/>
            <person name="Barrasa J.M."/>
            <person name="Sanchez-Garcia M."/>
            <person name="Camarero S."/>
            <person name="Miyauchi S."/>
            <person name="Serrano A."/>
            <person name="Linde D."/>
            <person name="Babiker R."/>
            <person name="Drula E."/>
            <person name="Ayuso-Fernandez I."/>
            <person name="Pacheco R."/>
            <person name="Padilla G."/>
            <person name="Ferreira P."/>
            <person name="Barriuso J."/>
            <person name="Kellner H."/>
            <person name="Castanera R."/>
            <person name="Alfaro M."/>
            <person name="Ramirez L."/>
            <person name="Pisabarro A.G."/>
            <person name="Kuo A."/>
            <person name="Tritt A."/>
            <person name="Lipzen A."/>
            <person name="He G."/>
            <person name="Yan M."/>
            <person name="Ng V."/>
            <person name="Cullen D."/>
            <person name="Martin F."/>
            <person name="Rosso M.-N."/>
            <person name="Henrissat B."/>
            <person name="Hibbett D."/>
            <person name="Martinez A.T."/>
            <person name="Grigoriev I.V."/>
        </authorList>
    </citation>
    <scope>NUCLEOTIDE SEQUENCE</scope>
    <source>
        <strain evidence="6">CBS 506.95</strain>
    </source>
</reference>
<dbReference type="Pfam" id="PF01753">
    <property type="entry name" value="zf-MYND"/>
    <property type="match status" value="1"/>
</dbReference>
<evidence type="ECO:0000256" key="3">
    <source>
        <dbReference type="ARBA" id="ARBA00022833"/>
    </source>
</evidence>
<dbReference type="Gene3D" id="6.10.140.2220">
    <property type="match status" value="1"/>
</dbReference>
<dbReference type="GO" id="GO:0008270">
    <property type="term" value="F:zinc ion binding"/>
    <property type="evidence" value="ECO:0007669"/>
    <property type="project" value="UniProtKB-KW"/>
</dbReference>
<dbReference type="Proteomes" id="UP000807306">
    <property type="component" value="Unassembled WGS sequence"/>
</dbReference>
<accession>A0A9P6EL68</accession>
<evidence type="ECO:0000256" key="2">
    <source>
        <dbReference type="ARBA" id="ARBA00022771"/>
    </source>
</evidence>
<comment type="caution">
    <text evidence="6">The sequence shown here is derived from an EMBL/GenBank/DDBJ whole genome shotgun (WGS) entry which is preliminary data.</text>
</comment>
<dbReference type="InterPro" id="IPR002893">
    <property type="entry name" value="Znf_MYND"/>
</dbReference>
<feature type="domain" description="MYND-type" evidence="5">
    <location>
        <begin position="459"/>
        <end position="502"/>
    </location>
</feature>